<dbReference type="AlphaFoldDB" id="A0A1B1YRU9"/>
<dbReference type="InParanoid" id="A0A1B1YRU9"/>
<evidence type="ECO:0000313" key="1">
    <source>
        <dbReference type="EMBL" id="ANX03514.1"/>
    </source>
</evidence>
<accession>A0A1B1YRU9</accession>
<dbReference type="OrthoDB" id="179386at2"/>
<dbReference type="KEGG" id="gbi:PG2T_04445"/>
<evidence type="ECO:0000313" key="2">
    <source>
        <dbReference type="Proteomes" id="UP000092952"/>
    </source>
</evidence>
<proteinExistence type="predicted"/>
<protein>
    <recommendedName>
        <fullName evidence="3">Nicotinate-nucleotide adenylyltransferase</fullName>
    </recommendedName>
</protein>
<keyword evidence="2" id="KW-1185">Reference proteome</keyword>
<name>A0A1B1YRU9_9GAMM</name>
<reference evidence="2" key="1">
    <citation type="submission" date="2016-03" db="EMBL/GenBank/DDBJ databases">
        <title>Complete genome sequence of Solimmundus cernigliae, representing a novel lineage of polycyclic aromatic hydrocarbon degraders within the Gammaproteobacteria.</title>
        <authorList>
            <person name="Singleton D.R."/>
            <person name="Dickey A.N."/>
            <person name="Scholl E.H."/>
            <person name="Wright F.A."/>
            <person name="Aitken M.D."/>
        </authorList>
    </citation>
    <scope>NUCLEOTIDE SEQUENCE [LARGE SCALE GENOMIC DNA]</scope>
    <source>
        <strain evidence="2">TR3.2</strain>
    </source>
</reference>
<dbReference type="Proteomes" id="UP000092952">
    <property type="component" value="Chromosome"/>
</dbReference>
<evidence type="ECO:0008006" key="3">
    <source>
        <dbReference type="Google" id="ProtNLM"/>
    </source>
</evidence>
<sequence length="476" mass="52701">MEAPGALQKALAVNLHPAQYGSIVEIGAGQETARYFFRAGGAAGTVAKTMSAYDMAFSDAIYGRAPGGRYVSRPRLERMLEHEYGLLIERLEGRRETETTFFAYAATVAAQGYKHRSECHGWLGVRLQLVPAGPPNDIVLHVRMLDEDARAQQEALGILGVNLIYGAFNLSASPEKLIESLADDLSGGAIAGSDRIEIDMIEFNGPAFAQCESRLLNLHLIRSWLTRAIMFNPEGHVVQPGEALRRKDVLAVRSNFRPVTRRHEDMFRAGIAAFATQTGGEREDVLPVAEMTMATVMEDGDQVNNADFLARVDTLTALGYHVLVSDYLRYFRLRAFLRRYTQGCIGIVARLDNLRDIFSPEFYSDLEGGILEAFGRLFCDKTWMYVYPGRAADGSLVTADNFDPNPAVHHIYRHLYEGGQILALAGANEAVLDIDWRQVLPALRADAPGWARQVPPVVAELIRNRGLFGFPRKEGP</sequence>
<dbReference type="EMBL" id="CP014671">
    <property type="protein sequence ID" value="ANX03514.1"/>
    <property type="molecule type" value="Genomic_DNA"/>
</dbReference>
<dbReference type="STRING" id="1810504.PG2T_04445"/>
<organism evidence="1 2">
    <name type="scientific">Immundisolibacter cernigliae</name>
    <dbReference type="NCBI Taxonomy" id="1810504"/>
    <lineage>
        <taxon>Bacteria</taxon>
        <taxon>Pseudomonadati</taxon>
        <taxon>Pseudomonadota</taxon>
        <taxon>Gammaproteobacteria</taxon>
        <taxon>Immundisolibacterales</taxon>
        <taxon>Immundisolibacteraceae</taxon>
        <taxon>Immundisolibacter</taxon>
    </lineage>
</organism>
<gene>
    <name evidence="1" type="ORF">PG2T_04445</name>
</gene>
<dbReference type="RefSeq" id="WP_068803011.1">
    <property type="nucleotide sequence ID" value="NZ_CP014671.1"/>
</dbReference>